<dbReference type="HAMAP" id="MF_01401">
    <property type="entry name" value="MsrA"/>
    <property type="match status" value="1"/>
</dbReference>
<dbReference type="GO" id="GO:0008113">
    <property type="term" value="F:peptide-methionine (S)-S-oxide reductase activity"/>
    <property type="evidence" value="ECO:0007669"/>
    <property type="project" value="UniProtKB-EC"/>
</dbReference>
<evidence type="ECO:0000256" key="2">
    <source>
        <dbReference type="ARBA" id="ARBA00012502"/>
    </source>
</evidence>
<name>A0A7S0CGW8_9STRA</name>
<dbReference type="PANTHER" id="PTHR43774">
    <property type="entry name" value="PEPTIDE METHIONINE SULFOXIDE REDUCTASE"/>
    <property type="match status" value="1"/>
</dbReference>
<organism evidence="6">
    <name type="scientific">Proboscia inermis</name>
    <dbReference type="NCBI Taxonomy" id="420281"/>
    <lineage>
        <taxon>Eukaryota</taxon>
        <taxon>Sar</taxon>
        <taxon>Stramenopiles</taxon>
        <taxon>Ochrophyta</taxon>
        <taxon>Bacillariophyta</taxon>
        <taxon>Coscinodiscophyceae</taxon>
        <taxon>Rhizosoleniophycidae</taxon>
        <taxon>Rhizosoleniales</taxon>
        <taxon>Rhizosoleniaceae</taxon>
        <taxon>Proboscia</taxon>
    </lineage>
</organism>
<dbReference type="InterPro" id="IPR036509">
    <property type="entry name" value="Met_Sox_Rdtase_MsrA_sf"/>
</dbReference>
<dbReference type="InterPro" id="IPR002569">
    <property type="entry name" value="Met_Sox_Rdtase_MsrA_dom"/>
</dbReference>
<dbReference type="NCBIfam" id="TIGR00401">
    <property type="entry name" value="msrA"/>
    <property type="match status" value="1"/>
</dbReference>
<dbReference type="EMBL" id="HBEL01039828">
    <property type="protein sequence ID" value="CAD8422376.1"/>
    <property type="molecule type" value="Transcribed_RNA"/>
</dbReference>
<feature type="domain" description="Peptide methionine sulphoxide reductase MsrA" evidence="5">
    <location>
        <begin position="12"/>
        <end position="179"/>
    </location>
</feature>
<evidence type="ECO:0000313" key="6">
    <source>
        <dbReference type="EMBL" id="CAD8422376.1"/>
    </source>
</evidence>
<gene>
    <name evidence="6" type="ORF">PINE0816_LOCUS18532</name>
</gene>
<sequence>MSSITTISNILALGAGCYWGTEKYVVKDFQKKFPNSIKSAKVGFMAPEPSTALKNPNYRQVCTGSSGHIEVLNVELNDPETHFEELIKFFFQFHDPTTKNKQGNDAGFQYASFIFAADEEQERISRKVVDELQNLIDKKKISSYSKSTVTTGIGKYSDFFEASEDHQEYLMKNPTGYCNHRMRFKDWPMS</sequence>
<dbReference type="PANTHER" id="PTHR43774:SF1">
    <property type="entry name" value="PEPTIDE METHIONINE SULFOXIDE REDUCTASE MSRA 2"/>
    <property type="match status" value="1"/>
</dbReference>
<evidence type="ECO:0000256" key="3">
    <source>
        <dbReference type="ARBA" id="ARBA00023002"/>
    </source>
</evidence>
<dbReference type="EC" id="1.8.4.11" evidence="2"/>
<evidence type="ECO:0000256" key="4">
    <source>
        <dbReference type="ARBA" id="ARBA00030643"/>
    </source>
</evidence>
<dbReference type="AlphaFoldDB" id="A0A7S0CGW8"/>
<comment type="similarity">
    <text evidence="1">Belongs to the MsrA Met sulfoxide reductase family.</text>
</comment>
<proteinExistence type="inferred from homology"/>
<evidence type="ECO:0000259" key="5">
    <source>
        <dbReference type="Pfam" id="PF01625"/>
    </source>
</evidence>
<evidence type="ECO:0000256" key="1">
    <source>
        <dbReference type="ARBA" id="ARBA00005591"/>
    </source>
</evidence>
<accession>A0A7S0CGW8</accession>
<dbReference type="Pfam" id="PF01625">
    <property type="entry name" value="PMSR"/>
    <property type="match status" value="1"/>
</dbReference>
<dbReference type="Gene3D" id="3.30.1060.10">
    <property type="entry name" value="Peptide methionine sulphoxide reductase MsrA"/>
    <property type="match status" value="1"/>
</dbReference>
<reference evidence="6" key="1">
    <citation type="submission" date="2021-01" db="EMBL/GenBank/DDBJ databases">
        <authorList>
            <person name="Corre E."/>
            <person name="Pelletier E."/>
            <person name="Niang G."/>
            <person name="Scheremetjew M."/>
            <person name="Finn R."/>
            <person name="Kale V."/>
            <person name="Holt S."/>
            <person name="Cochrane G."/>
            <person name="Meng A."/>
            <person name="Brown T."/>
            <person name="Cohen L."/>
        </authorList>
    </citation>
    <scope>NUCLEOTIDE SEQUENCE</scope>
    <source>
        <strain evidence="6">CCAP1064/1</strain>
    </source>
</reference>
<keyword evidence="3" id="KW-0560">Oxidoreductase</keyword>
<dbReference type="SUPFAM" id="SSF55068">
    <property type="entry name" value="Peptide methionine sulfoxide reductase"/>
    <property type="match status" value="1"/>
</dbReference>
<protein>
    <recommendedName>
        <fullName evidence="2">peptide-methionine (S)-S-oxide reductase</fullName>
        <ecNumber evidence="2">1.8.4.11</ecNumber>
    </recommendedName>
    <alternativeName>
        <fullName evidence="4">Peptide-methionine (S)-S-oxide reductase</fullName>
    </alternativeName>
</protein>